<dbReference type="Gramene" id="Pp3c1_33010V3.2">
    <property type="protein sequence ID" value="Pp3c1_33010V3.2"/>
    <property type="gene ID" value="Pp3c1_33010"/>
</dbReference>
<reference evidence="1 2" key="2">
    <citation type="journal article" date="2018" name="Plant J.">
        <title>The Physcomitrella patens chromosome-scale assembly reveals moss genome structure and evolution.</title>
        <authorList>
            <person name="Lang D."/>
            <person name="Ullrich K.K."/>
            <person name="Murat F."/>
            <person name="Fuchs J."/>
            <person name="Jenkins J."/>
            <person name="Haas F.B."/>
            <person name="Piednoel M."/>
            <person name="Gundlach H."/>
            <person name="Van Bel M."/>
            <person name="Meyberg R."/>
            <person name="Vives C."/>
            <person name="Morata J."/>
            <person name="Symeonidi A."/>
            <person name="Hiss M."/>
            <person name="Muchero W."/>
            <person name="Kamisugi Y."/>
            <person name="Saleh O."/>
            <person name="Blanc G."/>
            <person name="Decker E.L."/>
            <person name="van Gessel N."/>
            <person name="Grimwood J."/>
            <person name="Hayes R.D."/>
            <person name="Graham S.W."/>
            <person name="Gunter L.E."/>
            <person name="McDaniel S.F."/>
            <person name="Hoernstein S.N.W."/>
            <person name="Larsson A."/>
            <person name="Li F.W."/>
            <person name="Perroud P.F."/>
            <person name="Phillips J."/>
            <person name="Ranjan P."/>
            <person name="Rokshar D.S."/>
            <person name="Rothfels C.J."/>
            <person name="Schneider L."/>
            <person name="Shu S."/>
            <person name="Stevenson D.W."/>
            <person name="Thummler F."/>
            <person name="Tillich M."/>
            <person name="Villarreal Aguilar J.C."/>
            <person name="Widiez T."/>
            <person name="Wong G.K."/>
            <person name="Wymore A."/>
            <person name="Zhang Y."/>
            <person name="Zimmer A.D."/>
            <person name="Quatrano R.S."/>
            <person name="Mayer K.F.X."/>
            <person name="Goodstein D."/>
            <person name="Casacuberta J.M."/>
            <person name="Vandepoele K."/>
            <person name="Reski R."/>
            <person name="Cuming A.C."/>
            <person name="Tuskan G.A."/>
            <person name="Maumus F."/>
            <person name="Salse J."/>
            <person name="Schmutz J."/>
            <person name="Rensing S.A."/>
        </authorList>
    </citation>
    <scope>NUCLEOTIDE SEQUENCE [LARGE SCALE GENOMIC DNA]</scope>
    <source>
        <strain evidence="1 2">cv. Gransden 2004</strain>
    </source>
</reference>
<sequence length="72" mass="8217">MVVPSKLIGRLSFSLSRGDQKGVNIQYIHCIYHLVSSEKYDGLAIRLKGSRKPIFYAFHTMFEEAERIVLGT</sequence>
<proteinExistence type="predicted"/>
<evidence type="ECO:0000313" key="2">
    <source>
        <dbReference type="Proteomes" id="UP000006727"/>
    </source>
</evidence>
<dbReference type="EMBL" id="ABEU02000001">
    <property type="status" value="NOT_ANNOTATED_CDS"/>
    <property type="molecule type" value="Genomic_DNA"/>
</dbReference>
<accession>A0A7I4BXI4</accession>
<keyword evidence="2" id="KW-1185">Reference proteome</keyword>
<name>A0A7I4BXI4_PHYPA</name>
<dbReference type="AlphaFoldDB" id="A0A7I4BXI4"/>
<dbReference type="EnsemblPlants" id="Pp3c1_33010V3.2">
    <property type="protein sequence ID" value="Pp3c1_33010V3.2"/>
    <property type="gene ID" value="Pp3c1_33010"/>
</dbReference>
<protein>
    <submittedName>
        <fullName evidence="1">Uncharacterized protein</fullName>
    </submittedName>
</protein>
<evidence type="ECO:0000313" key="1">
    <source>
        <dbReference type="EnsemblPlants" id="Pp3c1_33010V3.2"/>
    </source>
</evidence>
<dbReference type="Proteomes" id="UP000006727">
    <property type="component" value="Chromosome 1"/>
</dbReference>
<reference evidence="1" key="3">
    <citation type="submission" date="2020-12" db="UniProtKB">
        <authorList>
            <consortium name="EnsemblPlants"/>
        </authorList>
    </citation>
    <scope>IDENTIFICATION</scope>
</reference>
<organism evidence="1 2">
    <name type="scientific">Physcomitrium patens</name>
    <name type="common">Spreading-leaved earth moss</name>
    <name type="synonym">Physcomitrella patens</name>
    <dbReference type="NCBI Taxonomy" id="3218"/>
    <lineage>
        <taxon>Eukaryota</taxon>
        <taxon>Viridiplantae</taxon>
        <taxon>Streptophyta</taxon>
        <taxon>Embryophyta</taxon>
        <taxon>Bryophyta</taxon>
        <taxon>Bryophytina</taxon>
        <taxon>Bryopsida</taxon>
        <taxon>Funariidae</taxon>
        <taxon>Funariales</taxon>
        <taxon>Funariaceae</taxon>
        <taxon>Physcomitrium</taxon>
    </lineage>
</organism>
<reference evidence="1 2" key="1">
    <citation type="journal article" date="2008" name="Science">
        <title>The Physcomitrella genome reveals evolutionary insights into the conquest of land by plants.</title>
        <authorList>
            <person name="Rensing S."/>
            <person name="Lang D."/>
            <person name="Zimmer A."/>
            <person name="Terry A."/>
            <person name="Salamov A."/>
            <person name="Shapiro H."/>
            <person name="Nishiyama T."/>
            <person name="Perroud P.-F."/>
            <person name="Lindquist E."/>
            <person name="Kamisugi Y."/>
            <person name="Tanahashi T."/>
            <person name="Sakakibara K."/>
            <person name="Fujita T."/>
            <person name="Oishi K."/>
            <person name="Shin-I T."/>
            <person name="Kuroki Y."/>
            <person name="Toyoda A."/>
            <person name="Suzuki Y."/>
            <person name="Hashimoto A."/>
            <person name="Yamaguchi K."/>
            <person name="Sugano A."/>
            <person name="Kohara Y."/>
            <person name="Fujiyama A."/>
            <person name="Anterola A."/>
            <person name="Aoki S."/>
            <person name="Ashton N."/>
            <person name="Barbazuk W.B."/>
            <person name="Barker E."/>
            <person name="Bennetzen J."/>
            <person name="Bezanilla M."/>
            <person name="Blankenship R."/>
            <person name="Cho S.H."/>
            <person name="Dutcher S."/>
            <person name="Estelle M."/>
            <person name="Fawcett J.A."/>
            <person name="Gundlach H."/>
            <person name="Hanada K."/>
            <person name="Heyl A."/>
            <person name="Hicks K.A."/>
            <person name="Hugh J."/>
            <person name="Lohr M."/>
            <person name="Mayer K."/>
            <person name="Melkozernov A."/>
            <person name="Murata T."/>
            <person name="Nelson D."/>
            <person name="Pils B."/>
            <person name="Prigge M."/>
            <person name="Reiss B."/>
            <person name="Renner T."/>
            <person name="Rombauts S."/>
            <person name="Rushton P."/>
            <person name="Sanderfoot A."/>
            <person name="Schween G."/>
            <person name="Shiu S.-H."/>
            <person name="Stueber K."/>
            <person name="Theodoulou F.L."/>
            <person name="Tu H."/>
            <person name="Van de Peer Y."/>
            <person name="Verrier P.J."/>
            <person name="Waters E."/>
            <person name="Wood A."/>
            <person name="Yang L."/>
            <person name="Cove D."/>
            <person name="Cuming A."/>
            <person name="Hasebe M."/>
            <person name="Lucas S."/>
            <person name="Mishler D.B."/>
            <person name="Reski R."/>
            <person name="Grigoriev I."/>
            <person name="Quatrano R.S."/>
            <person name="Boore J.L."/>
        </authorList>
    </citation>
    <scope>NUCLEOTIDE SEQUENCE [LARGE SCALE GENOMIC DNA]</scope>
    <source>
        <strain evidence="1 2">cv. Gransden 2004</strain>
    </source>
</reference>